<dbReference type="InterPro" id="IPR051159">
    <property type="entry name" value="Hexapeptide_acetyltransf"/>
</dbReference>
<dbReference type="PANTHER" id="PTHR23416">
    <property type="entry name" value="SIALIC ACID SYNTHASE-RELATED"/>
    <property type="match status" value="1"/>
</dbReference>
<dbReference type="SUPFAM" id="SSF51161">
    <property type="entry name" value="Trimeric LpxA-like enzymes"/>
    <property type="match status" value="1"/>
</dbReference>
<dbReference type="GO" id="GO:0008374">
    <property type="term" value="F:O-acyltransferase activity"/>
    <property type="evidence" value="ECO:0007669"/>
    <property type="project" value="TreeGrafter"/>
</dbReference>
<dbReference type="OrthoDB" id="25818at2759"/>
<dbReference type="InterPro" id="IPR018357">
    <property type="entry name" value="Hexapep_transf_CS"/>
</dbReference>
<dbReference type="InterPro" id="IPR001451">
    <property type="entry name" value="Hexapep"/>
</dbReference>
<name>A0A4V4LU43_9BASI</name>
<sequence>MPLTPAEFHAKLKREYTSANFQRALNGEPYKSLEDTDMVEVKKRARQLMHKYNVQLPPVEYRSGMSSVHNLPEIYGTDEHYATLSALFNKPVEECKRLCIEDVRVDHGVFTYFEGYFYANYGLVILDCSAVWIGDGCSFGPSVHLYSAGHSTDVEERKRDVQRANPITIGRNCWLGGHVSVIAPCTIGDGVTVAAGAVVRGNIPPNVVVAGNPAKIIKHLTGPQVLA</sequence>
<feature type="domain" description="Maltose/galactoside acetyltransferase" evidence="3">
    <location>
        <begin position="24"/>
        <end position="59"/>
    </location>
</feature>
<evidence type="ECO:0000259" key="3">
    <source>
        <dbReference type="Pfam" id="PF12464"/>
    </source>
</evidence>
<dbReference type="AlphaFoldDB" id="A0A4V4LU43"/>
<dbReference type="CDD" id="cd03357">
    <property type="entry name" value="LbH_MAT_GAT"/>
    <property type="match status" value="1"/>
</dbReference>
<gene>
    <name evidence="4" type="ORF">E3P99_00510</name>
</gene>
<dbReference type="Pfam" id="PF00132">
    <property type="entry name" value="Hexapep"/>
    <property type="match status" value="1"/>
</dbReference>
<dbReference type="Gene3D" id="2.160.10.10">
    <property type="entry name" value="Hexapeptide repeat proteins"/>
    <property type="match status" value="1"/>
</dbReference>
<dbReference type="Pfam" id="PF12464">
    <property type="entry name" value="Mac"/>
    <property type="match status" value="1"/>
</dbReference>
<dbReference type="InterPro" id="IPR024688">
    <property type="entry name" value="Mac_dom"/>
</dbReference>
<evidence type="ECO:0000256" key="2">
    <source>
        <dbReference type="ARBA" id="ARBA00022679"/>
    </source>
</evidence>
<dbReference type="PANTHER" id="PTHR23416:SF23">
    <property type="entry name" value="ACETYLTRANSFERASE C18B11.09C-RELATED"/>
    <property type="match status" value="1"/>
</dbReference>
<comment type="caution">
    <text evidence="4">The sequence shown here is derived from an EMBL/GenBank/DDBJ whole genome shotgun (WGS) entry which is preliminary data.</text>
</comment>
<accession>A0A4V4LU43</accession>
<dbReference type="PROSITE" id="PS00101">
    <property type="entry name" value="HEXAPEP_TRANSFERASES"/>
    <property type="match status" value="1"/>
</dbReference>
<dbReference type="EMBL" id="SPNW01000005">
    <property type="protein sequence ID" value="TIA92733.1"/>
    <property type="molecule type" value="Genomic_DNA"/>
</dbReference>
<reference evidence="4 5" key="1">
    <citation type="submission" date="2019-03" db="EMBL/GenBank/DDBJ databases">
        <title>Sequencing 23 genomes of Wallemia ichthyophaga.</title>
        <authorList>
            <person name="Gostincar C."/>
        </authorList>
    </citation>
    <scope>NUCLEOTIDE SEQUENCE [LARGE SCALE GENOMIC DNA]</scope>
    <source>
        <strain evidence="4 5">EXF-5753</strain>
    </source>
</reference>
<evidence type="ECO:0000256" key="1">
    <source>
        <dbReference type="ARBA" id="ARBA00007274"/>
    </source>
</evidence>
<evidence type="ECO:0000313" key="5">
    <source>
        <dbReference type="Proteomes" id="UP000310189"/>
    </source>
</evidence>
<proteinExistence type="inferred from homology"/>
<dbReference type="InterPro" id="IPR011004">
    <property type="entry name" value="Trimer_LpxA-like_sf"/>
</dbReference>
<comment type="similarity">
    <text evidence="1">Belongs to the transferase hexapeptide repeat family.</text>
</comment>
<dbReference type="GO" id="GO:0016407">
    <property type="term" value="F:acetyltransferase activity"/>
    <property type="evidence" value="ECO:0007669"/>
    <property type="project" value="InterPro"/>
</dbReference>
<keyword evidence="5" id="KW-1185">Reference proteome</keyword>
<protein>
    <recommendedName>
        <fullName evidence="3">Maltose/galactoside acetyltransferase domain-containing protein</fullName>
    </recommendedName>
</protein>
<evidence type="ECO:0000313" key="4">
    <source>
        <dbReference type="EMBL" id="TIA92733.1"/>
    </source>
</evidence>
<keyword evidence="2" id="KW-0808">Transferase</keyword>
<organism evidence="4 5">
    <name type="scientific">Wallemia hederae</name>
    <dbReference type="NCBI Taxonomy" id="1540922"/>
    <lineage>
        <taxon>Eukaryota</taxon>
        <taxon>Fungi</taxon>
        <taxon>Dikarya</taxon>
        <taxon>Basidiomycota</taxon>
        <taxon>Wallemiomycotina</taxon>
        <taxon>Wallemiomycetes</taxon>
        <taxon>Wallemiales</taxon>
        <taxon>Wallemiaceae</taxon>
        <taxon>Wallemia</taxon>
    </lineage>
</organism>
<dbReference type="Proteomes" id="UP000310189">
    <property type="component" value="Unassembled WGS sequence"/>
</dbReference>